<dbReference type="AlphaFoldDB" id="W9WA94"/>
<keyword evidence="2" id="KW-1185">Reference proteome</keyword>
<organism evidence="1 2">
    <name type="scientific">Cladophialophora yegresii CBS 114405</name>
    <dbReference type="NCBI Taxonomy" id="1182544"/>
    <lineage>
        <taxon>Eukaryota</taxon>
        <taxon>Fungi</taxon>
        <taxon>Dikarya</taxon>
        <taxon>Ascomycota</taxon>
        <taxon>Pezizomycotina</taxon>
        <taxon>Eurotiomycetes</taxon>
        <taxon>Chaetothyriomycetidae</taxon>
        <taxon>Chaetothyriales</taxon>
        <taxon>Herpotrichiellaceae</taxon>
        <taxon>Cladophialophora</taxon>
    </lineage>
</organism>
<protein>
    <submittedName>
        <fullName evidence="1">Uncharacterized protein</fullName>
    </submittedName>
</protein>
<evidence type="ECO:0000313" key="1">
    <source>
        <dbReference type="EMBL" id="EXJ61905.1"/>
    </source>
</evidence>
<dbReference type="VEuPathDB" id="FungiDB:A1O7_02336"/>
<gene>
    <name evidence="1" type="ORF">A1O7_02336</name>
</gene>
<accession>W9WA94</accession>
<dbReference type="eggNOG" id="ENOG502RPVT">
    <property type="taxonomic scope" value="Eukaryota"/>
</dbReference>
<dbReference type="Pfam" id="PF11951">
    <property type="entry name" value="Fungal_trans_2"/>
    <property type="match status" value="1"/>
</dbReference>
<dbReference type="EMBL" id="AMGW01000002">
    <property type="protein sequence ID" value="EXJ61905.1"/>
    <property type="molecule type" value="Genomic_DNA"/>
</dbReference>
<reference evidence="1 2" key="1">
    <citation type="submission" date="2013-03" db="EMBL/GenBank/DDBJ databases">
        <title>The Genome Sequence of Cladophialophora yegresii CBS 114405.</title>
        <authorList>
            <consortium name="The Broad Institute Genomics Platform"/>
            <person name="Cuomo C."/>
            <person name="de Hoog S."/>
            <person name="Gorbushina A."/>
            <person name="Walker B."/>
            <person name="Young S.K."/>
            <person name="Zeng Q."/>
            <person name="Gargeya S."/>
            <person name="Fitzgerald M."/>
            <person name="Haas B."/>
            <person name="Abouelleil A."/>
            <person name="Allen A.W."/>
            <person name="Alvarado L."/>
            <person name="Arachchi H.M."/>
            <person name="Berlin A.M."/>
            <person name="Chapman S.B."/>
            <person name="Gainer-Dewar J."/>
            <person name="Goldberg J."/>
            <person name="Griggs A."/>
            <person name="Gujja S."/>
            <person name="Hansen M."/>
            <person name="Howarth C."/>
            <person name="Imamovic A."/>
            <person name="Ireland A."/>
            <person name="Larimer J."/>
            <person name="McCowan C."/>
            <person name="Murphy C."/>
            <person name="Pearson M."/>
            <person name="Poon T.W."/>
            <person name="Priest M."/>
            <person name="Roberts A."/>
            <person name="Saif S."/>
            <person name="Shea T."/>
            <person name="Sisk P."/>
            <person name="Sykes S."/>
            <person name="Wortman J."/>
            <person name="Nusbaum C."/>
            <person name="Birren B."/>
        </authorList>
    </citation>
    <scope>NUCLEOTIDE SEQUENCE [LARGE SCALE GENOMIC DNA]</scope>
    <source>
        <strain evidence="1 2">CBS 114405</strain>
    </source>
</reference>
<sequence>MSLLWHIGNDVENVGLADFNLWNGDFNFLPSFSTRSVVPPDIQGHVRGRVFQSGTGTMHAKEQDDQATVTEIYRTSSRIYFFRQLRDRVSLTQSNTTRAYPPFMARAQIRKLRTFAIGILRTLPSNSLFNSARLFPLGLIGPELTYENDQAFVLQKLKLLLETLHFDVFRSFAGDLAKSWVQSRFRDYAARADRPHNATIRLIG</sequence>
<dbReference type="OrthoDB" id="3251668at2759"/>
<proteinExistence type="predicted"/>
<dbReference type="Proteomes" id="UP000019473">
    <property type="component" value="Unassembled WGS sequence"/>
</dbReference>
<evidence type="ECO:0000313" key="2">
    <source>
        <dbReference type="Proteomes" id="UP000019473"/>
    </source>
</evidence>
<dbReference type="GeneID" id="19176944"/>
<comment type="caution">
    <text evidence="1">The sequence shown here is derived from an EMBL/GenBank/DDBJ whole genome shotgun (WGS) entry which is preliminary data.</text>
</comment>
<dbReference type="InterPro" id="IPR021858">
    <property type="entry name" value="Fun_TF"/>
</dbReference>
<dbReference type="STRING" id="1182544.W9WA94"/>
<dbReference type="RefSeq" id="XP_007754559.1">
    <property type="nucleotide sequence ID" value="XM_007756369.1"/>
</dbReference>
<dbReference type="HOGENOM" id="CLU_1343124_0_0_1"/>
<name>W9WA94_9EURO</name>